<keyword evidence="12 13" id="KW-0407">Ion channel</keyword>
<comment type="subcellular location">
    <subcellularLocation>
        <location evidence="1 13">Membrane</location>
        <topology evidence="1 13">Multi-pass membrane protein</topology>
    </subcellularLocation>
</comment>
<dbReference type="InterPro" id="IPR045319">
    <property type="entry name" value="KAT/AKT"/>
</dbReference>
<evidence type="ECO:0000256" key="2">
    <source>
        <dbReference type="ARBA" id="ARBA00007929"/>
    </source>
</evidence>
<comment type="caution">
    <text evidence="15">The sequence shown here is derived from an EMBL/GenBank/DDBJ whole genome shotgun (WGS) entry which is preliminary data.</text>
</comment>
<organism evidence="15 16">
    <name type="scientific">Stylosanthes scabra</name>
    <dbReference type="NCBI Taxonomy" id="79078"/>
    <lineage>
        <taxon>Eukaryota</taxon>
        <taxon>Viridiplantae</taxon>
        <taxon>Streptophyta</taxon>
        <taxon>Embryophyta</taxon>
        <taxon>Tracheophyta</taxon>
        <taxon>Spermatophyta</taxon>
        <taxon>Magnoliopsida</taxon>
        <taxon>eudicotyledons</taxon>
        <taxon>Gunneridae</taxon>
        <taxon>Pentapetalae</taxon>
        <taxon>rosids</taxon>
        <taxon>fabids</taxon>
        <taxon>Fabales</taxon>
        <taxon>Fabaceae</taxon>
        <taxon>Papilionoideae</taxon>
        <taxon>50 kb inversion clade</taxon>
        <taxon>dalbergioids sensu lato</taxon>
        <taxon>Dalbergieae</taxon>
        <taxon>Pterocarpus clade</taxon>
        <taxon>Stylosanthes</taxon>
    </lineage>
</organism>
<evidence type="ECO:0000256" key="3">
    <source>
        <dbReference type="ARBA" id="ARBA00022448"/>
    </source>
</evidence>
<feature type="transmembrane region" description="Helical" evidence="13">
    <location>
        <begin position="192"/>
        <end position="217"/>
    </location>
</feature>
<comment type="subunit">
    <text evidence="13">The potassium channel is composed of a homo- or heterotetrameric complex of pore-forming subunits.</text>
</comment>
<evidence type="ECO:0000256" key="11">
    <source>
        <dbReference type="ARBA" id="ARBA00023136"/>
    </source>
</evidence>
<evidence type="ECO:0000256" key="9">
    <source>
        <dbReference type="ARBA" id="ARBA00022989"/>
    </source>
</evidence>
<dbReference type="InterPro" id="IPR014710">
    <property type="entry name" value="RmlC-like_jellyroll"/>
</dbReference>
<dbReference type="Proteomes" id="UP001341840">
    <property type="component" value="Unassembled WGS sequence"/>
</dbReference>
<keyword evidence="15" id="KW-0418">Kinase</keyword>
<feature type="transmembrane region" description="Helical" evidence="13">
    <location>
        <begin position="59"/>
        <end position="77"/>
    </location>
</feature>
<dbReference type="SUPFAM" id="SSF51206">
    <property type="entry name" value="cAMP-binding domain-like"/>
    <property type="match status" value="1"/>
</dbReference>
<dbReference type="InterPro" id="IPR018490">
    <property type="entry name" value="cNMP-bd_dom_sf"/>
</dbReference>
<dbReference type="InterPro" id="IPR000595">
    <property type="entry name" value="cNMP-bd_dom"/>
</dbReference>
<evidence type="ECO:0000313" key="16">
    <source>
        <dbReference type="Proteomes" id="UP001341840"/>
    </source>
</evidence>
<keyword evidence="5 13" id="KW-0812">Transmembrane</keyword>
<dbReference type="Pfam" id="PF00520">
    <property type="entry name" value="Ion_trans"/>
    <property type="match status" value="1"/>
</dbReference>
<evidence type="ECO:0000256" key="4">
    <source>
        <dbReference type="ARBA" id="ARBA00022538"/>
    </source>
</evidence>
<evidence type="ECO:0000256" key="10">
    <source>
        <dbReference type="ARBA" id="ARBA00023065"/>
    </source>
</evidence>
<evidence type="ECO:0000256" key="6">
    <source>
        <dbReference type="ARBA" id="ARBA00022826"/>
    </source>
</evidence>
<keyword evidence="8 13" id="KW-0630">Potassium</keyword>
<dbReference type="PANTHER" id="PTHR45743">
    <property type="entry name" value="POTASSIUM CHANNEL AKT1"/>
    <property type="match status" value="1"/>
</dbReference>
<gene>
    <name evidence="15" type="primary">AKT1_2</name>
    <name evidence="15" type="ORF">PIB30_039021</name>
</gene>
<proteinExistence type="inferred from homology"/>
<evidence type="ECO:0000256" key="8">
    <source>
        <dbReference type="ARBA" id="ARBA00022958"/>
    </source>
</evidence>
<evidence type="ECO:0000313" key="15">
    <source>
        <dbReference type="EMBL" id="MED6110025.1"/>
    </source>
</evidence>
<comment type="caution">
    <text evidence="13">Lacks conserved residue(s) required for the propagation of feature annotation.</text>
</comment>
<dbReference type="Gene3D" id="2.60.120.10">
    <property type="entry name" value="Jelly Rolls"/>
    <property type="match status" value="1"/>
</dbReference>
<dbReference type="SMART" id="SM00100">
    <property type="entry name" value="cNMP"/>
    <property type="match status" value="1"/>
</dbReference>
<name>A0ABU6QEA6_9FABA</name>
<accession>A0ABU6QEA6</accession>
<dbReference type="InterPro" id="IPR005821">
    <property type="entry name" value="Ion_trans_dom"/>
</dbReference>
<evidence type="ECO:0000256" key="5">
    <source>
        <dbReference type="ARBA" id="ARBA00022692"/>
    </source>
</evidence>
<dbReference type="Gene3D" id="1.10.287.70">
    <property type="match status" value="1"/>
</dbReference>
<dbReference type="PROSITE" id="PS50042">
    <property type="entry name" value="CNMP_BINDING_3"/>
    <property type="match status" value="1"/>
</dbReference>
<dbReference type="PANTHER" id="PTHR45743:SF2">
    <property type="entry name" value="POTASSIUM CHANNEL AKT1"/>
    <property type="match status" value="1"/>
</dbReference>
<dbReference type="SUPFAM" id="SSF81324">
    <property type="entry name" value="Voltage-gated potassium channels"/>
    <property type="match status" value="1"/>
</dbReference>
<sequence>MVSMFRCTTLNNDNGEDIDLSRDGSHYSLSNAVLPSLGARSHRRVKLRRFIVSPYDRRYRIWETFLVILVVYTAWVSPFEFGFLKKPEAPLSYTDNVVNALFAVDVILTFFVAYIDKTSYLLIDEPKQIAWRYTRTWFAFDLISIIPSELVRKLSPAPLQTYGLFNMLRLWRLRRVSALFSRLEKDKSYNYFWVRCAKLICVTLFAVHCAACFYYLIAARYRDPKRTWIGSTMENFLQQSLWTRYVTSVYCPWNKPNPKRDTIQAASSFAQRNQLPVRLQDQMLAHLCLKFRTDSEGLQQQEILDSLPKAIRSSISHYLFYSLVDNVYLFRGVSNDLLFQLVSEMKAEYFPPKEDVILQNEAPTDFYVLVTGSVVVGEASTGDLCGEIGVLCYKPQLFTVRTKRLSQLLRLNRTAFLNIVQANVGDGTIIMNNLLQHLKEINDPIMEGVLVETENMLARGRMDVPVSLCFAAERGDELLLHHLLKRGLDTNESDRNGRTALVGK</sequence>
<evidence type="ECO:0000256" key="13">
    <source>
        <dbReference type="RuleBase" id="RU369015"/>
    </source>
</evidence>
<keyword evidence="9 13" id="KW-1133">Transmembrane helix</keyword>
<protein>
    <recommendedName>
        <fullName evidence="13">Potassium channel</fullName>
    </recommendedName>
</protein>
<keyword evidence="4 13" id="KW-0633">Potassium transport</keyword>
<comment type="function">
    <text evidence="13">Potassium channel.</text>
</comment>
<keyword evidence="15" id="KW-0808">Transferase</keyword>
<evidence type="ECO:0000256" key="12">
    <source>
        <dbReference type="ARBA" id="ARBA00023303"/>
    </source>
</evidence>
<dbReference type="Pfam" id="PF00027">
    <property type="entry name" value="cNMP_binding"/>
    <property type="match status" value="1"/>
</dbReference>
<comment type="similarity">
    <text evidence="2 13">Belongs to the potassium channel family. Plant (TC 1.A.1.4) subfamily.</text>
</comment>
<evidence type="ECO:0000256" key="7">
    <source>
        <dbReference type="ARBA" id="ARBA00022882"/>
    </source>
</evidence>
<keyword evidence="11 13" id="KW-0472">Membrane</keyword>
<comment type="domain">
    <text evidence="13">The segment S4 is probably the voltage-sensor and is characterized by a series of positively charged amino acids. The pore-forming region H5 is enclosed by the transmembrane segments S5 and S6 in the Shaker-type (1P/6TM) and contains the GYGD signature motif which seems to be involved in potassium selectivity.</text>
</comment>
<feature type="domain" description="Cyclic nucleotide-binding" evidence="14">
    <location>
        <begin position="329"/>
        <end position="420"/>
    </location>
</feature>
<dbReference type="CDD" id="cd00038">
    <property type="entry name" value="CAP_ED"/>
    <property type="match status" value="1"/>
</dbReference>
<keyword evidence="6 13" id="KW-0631">Potassium channel</keyword>
<evidence type="ECO:0000259" key="14">
    <source>
        <dbReference type="PROSITE" id="PS50042"/>
    </source>
</evidence>
<dbReference type="GO" id="GO:0016301">
    <property type="term" value="F:kinase activity"/>
    <property type="evidence" value="ECO:0007669"/>
    <property type="project" value="UniProtKB-KW"/>
</dbReference>
<evidence type="ECO:0000256" key="1">
    <source>
        <dbReference type="ARBA" id="ARBA00004141"/>
    </source>
</evidence>
<feature type="transmembrane region" description="Helical" evidence="13">
    <location>
        <begin position="97"/>
        <end position="115"/>
    </location>
</feature>
<keyword evidence="3 13" id="KW-0813">Transport</keyword>
<keyword evidence="16" id="KW-1185">Reference proteome</keyword>
<dbReference type="EMBL" id="JASCZI010000204">
    <property type="protein sequence ID" value="MED6110025.1"/>
    <property type="molecule type" value="Genomic_DNA"/>
</dbReference>
<reference evidence="15 16" key="1">
    <citation type="journal article" date="2023" name="Plants (Basel)">
        <title>Bridging the Gap: Combining Genomics and Transcriptomics Approaches to Understand Stylosanthes scabra, an Orphan Legume from the Brazilian Caatinga.</title>
        <authorList>
            <person name="Ferreira-Neto J.R.C."/>
            <person name="da Silva M.D."/>
            <person name="Binneck E."/>
            <person name="de Melo N.F."/>
            <person name="da Silva R.H."/>
            <person name="de Melo A.L.T.M."/>
            <person name="Pandolfi V."/>
            <person name="Bustamante F.O."/>
            <person name="Brasileiro-Vidal A.C."/>
            <person name="Benko-Iseppon A.M."/>
        </authorList>
    </citation>
    <scope>NUCLEOTIDE SEQUENCE [LARGE SCALE GENOMIC DNA]</scope>
    <source>
        <tissue evidence="15">Leaves</tissue>
    </source>
</reference>
<keyword evidence="10 13" id="KW-0406">Ion transport</keyword>
<keyword evidence="7 13" id="KW-0851">Voltage-gated channel</keyword>